<dbReference type="AlphaFoldDB" id="A0AAW4MUC2"/>
<organism evidence="1 3">
    <name type="scientific">Catenibacterium mitsuokai</name>
    <dbReference type="NCBI Taxonomy" id="100886"/>
    <lineage>
        <taxon>Bacteria</taxon>
        <taxon>Bacillati</taxon>
        <taxon>Bacillota</taxon>
        <taxon>Erysipelotrichia</taxon>
        <taxon>Erysipelotrichales</taxon>
        <taxon>Coprobacillaceae</taxon>
        <taxon>Catenibacterium</taxon>
    </lineage>
</organism>
<evidence type="ECO:0000313" key="2">
    <source>
        <dbReference type="EMBL" id="MBV3392969.1"/>
    </source>
</evidence>
<dbReference type="Pfam" id="PF20207">
    <property type="entry name" value="DUF6568"/>
    <property type="match status" value="1"/>
</dbReference>
<name>A0AAW4MUC2_9FIRM</name>
<evidence type="ECO:0000313" key="4">
    <source>
        <dbReference type="Proteomes" id="UP001197492"/>
    </source>
</evidence>
<evidence type="ECO:0000313" key="3">
    <source>
        <dbReference type="Proteomes" id="UP001196408"/>
    </source>
</evidence>
<dbReference type="InterPro" id="IPR046698">
    <property type="entry name" value="PedC-like"/>
</dbReference>
<keyword evidence="4" id="KW-1185">Reference proteome</keyword>
<dbReference type="CDD" id="cd02947">
    <property type="entry name" value="TRX_family"/>
    <property type="match status" value="1"/>
</dbReference>
<evidence type="ECO:0000313" key="1">
    <source>
        <dbReference type="EMBL" id="MBV3382927.1"/>
    </source>
</evidence>
<dbReference type="EMBL" id="JAHOEL010000037">
    <property type="protein sequence ID" value="MBV3392969.1"/>
    <property type="molecule type" value="Genomic_DNA"/>
</dbReference>
<sequence>MKKLLILCLTLIFLGCSTSSVKKKSVKGIKEIQYTELKKLMRENVSFMLYLGRPDCGDCQAFKPILEDYLNKHPDEGVYYLNIKAYRDASLKKHATKEEKEFYKNLYKTFDFNWTPTLEVISKGSVQSKYQYLDEDYYAIKDRSQQIKKKKEFIKEFKVFMNHYFKE</sequence>
<dbReference type="Proteomes" id="UP001196408">
    <property type="component" value="Unassembled WGS sequence"/>
</dbReference>
<dbReference type="RefSeq" id="WP_217747731.1">
    <property type="nucleotide sequence ID" value="NZ_JAHOEB010000035.1"/>
</dbReference>
<proteinExistence type="predicted"/>
<gene>
    <name evidence="1" type="ORF">KSV97_06770</name>
    <name evidence="2" type="ORF">KSW06_06830</name>
</gene>
<comment type="caution">
    <text evidence="1">The sequence shown here is derived from an EMBL/GenBank/DDBJ whole genome shotgun (WGS) entry which is preliminary data.</text>
</comment>
<dbReference type="Proteomes" id="UP001197492">
    <property type="component" value="Unassembled WGS sequence"/>
</dbReference>
<dbReference type="EMBL" id="JAHOEF010000037">
    <property type="protein sequence ID" value="MBV3382927.1"/>
    <property type="molecule type" value="Genomic_DNA"/>
</dbReference>
<accession>A0AAW4MUC2</accession>
<dbReference type="PROSITE" id="PS51257">
    <property type="entry name" value="PROKAR_LIPOPROTEIN"/>
    <property type="match status" value="1"/>
</dbReference>
<reference evidence="1 4" key="1">
    <citation type="submission" date="2021-06" db="EMBL/GenBank/DDBJ databases">
        <title>Collection of gut derived symbiotic bacterial strains cultured from healthy donors.</title>
        <authorList>
            <person name="Lin H."/>
            <person name="Littmann E."/>
            <person name="Pamer E.G."/>
        </authorList>
    </citation>
    <scope>NUCLEOTIDE SEQUENCE</scope>
    <source>
        <strain evidence="2 4">MSK.21.70</strain>
        <strain evidence="1">MSK.21.82</strain>
    </source>
</reference>
<protein>
    <submittedName>
        <fullName evidence="1">Thioredoxin family protein</fullName>
    </submittedName>
</protein>